<evidence type="ECO:0000256" key="1">
    <source>
        <dbReference type="SAM" id="Phobius"/>
    </source>
</evidence>
<dbReference type="RefSeq" id="WP_270879139.1">
    <property type="nucleotide sequence ID" value="NZ_JAQFVF010000023.1"/>
</dbReference>
<dbReference type="Gene3D" id="3.90.1200.10">
    <property type="match status" value="1"/>
</dbReference>
<dbReference type="InterPro" id="IPR011009">
    <property type="entry name" value="Kinase-like_dom_sf"/>
</dbReference>
<evidence type="ECO:0000259" key="2">
    <source>
        <dbReference type="Pfam" id="PF01636"/>
    </source>
</evidence>
<protein>
    <submittedName>
        <fullName evidence="3">Phosphotransferase family protein</fullName>
    </submittedName>
</protein>
<feature type="domain" description="Aminoglycoside phosphotransferase" evidence="2">
    <location>
        <begin position="19"/>
        <end position="242"/>
    </location>
</feature>
<name>A0ABW0KJ10_9BACL</name>
<keyword evidence="1" id="KW-1133">Transmembrane helix</keyword>
<keyword evidence="4" id="KW-1185">Reference proteome</keyword>
<evidence type="ECO:0000313" key="4">
    <source>
        <dbReference type="Proteomes" id="UP001596044"/>
    </source>
</evidence>
<gene>
    <name evidence="3" type="ORF">ACFPOG_32210</name>
</gene>
<comment type="caution">
    <text evidence="3">The sequence shown here is derived from an EMBL/GenBank/DDBJ whole genome shotgun (WGS) entry which is preliminary data.</text>
</comment>
<dbReference type="Pfam" id="PF01636">
    <property type="entry name" value="APH"/>
    <property type="match status" value="1"/>
</dbReference>
<dbReference type="SUPFAM" id="SSF56112">
    <property type="entry name" value="Protein kinase-like (PK-like)"/>
    <property type="match status" value="1"/>
</dbReference>
<sequence>MQISAIRANIRPLQHATAVTQIHKGFSYDGKYLIYEGDDTPVYVLRTAALQQFDRKLREFEAVCAIYGLGVRTSEPISFGTIEELDTCYMVLRYVEGEDASEKLPSMTAEEQYRVGVEAGRELLKMHQLEAPGDLDAWSRQRVEKHNRQLAEYKRCGVKIPEEQAVLSFIEAHLPLLEGRPNRFQHDDFHPANLLVNEGAYVAAIDFNRYDWGDPYHDFLKIAYFSREVSIPFSIGQIDGYFNKQIPEHFWNLYALYSALIMFATISWTLQVVPKQLDSMMARIRTVLDDHRNFTSAVPIWYGSW</sequence>
<dbReference type="PANTHER" id="PTHR41283">
    <property type="entry name" value="AMINOGLYCOSIDE PHOSPHOTRANSFERASE"/>
    <property type="match status" value="1"/>
</dbReference>
<evidence type="ECO:0000313" key="3">
    <source>
        <dbReference type="EMBL" id="MFC5452876.1"/>
    </source>
</evidence>
<dbReference type="Proteomes" id="UP001596044">
    <property type="component" value="Unassembled WGS sequence"/>
</dbReference>
<keyword evidence="1" id="KW-0472">Membrane</keyword>
<feature type="transmembrane region" description="Helical" evidence="1">
    <location>
        <begin position="251"/>
        <end position="273"/>
    </location>
</feature>
<dbReference type="PANTHER" id="PTHR41283:SF1">
    <property type="entry name" value="AMINOGLYCOSIDE PHOSPHOTRANSFERASE DOMAIN-CONTAINING PROTEIN"/>
    <property type="match status" value="1"/>
</dbReference>
<proteinExistence type="predicted"/>
<dbReference type="InterPro" id="IPR002575">
    <property type="entry name" value="Aminoglycoside_PTrfase"/>
</dbReference>
<organism evidence="3 4">
    <name type="scientific">Paenibacillus aestuarii</name>
    <dbReference type="NCBI Taxonomy" id="516965"/>
    <lineage>
        <taxon>Bacteria</taxon>
        <taxon>Bacillati</taxon>
        <taxon>Bacillota</taxon>
        <taxon>Bacilli</taxon>
        <taxon>Bacillales</taxon>
        <taxon>Paenibacillaceae</taxon>
        <taxon>Paenibacillus</taxon>
    </lineage>
</organism>
<reference evidence="4" key="1">
    <citation type="journal article" date="2019" name="Int. J. Syst. Evol. Microbiol.">
        <title>The Global Catalogue of Microorganisms (GCM) 10K type strain sequencing project: providing services to taxonomists for standard genome sequencing and annotation.</title>
        <authorList>
            <consortium name="The Broad Institute Genomics Platform"/>
            <consortium name="The Broad Institute Genome Sequencing Center for Infectious Disease"/>
            <person name="Wu L."/>
            <person name="Ma J."/>
        </authorList>
    </citation>
    <scope>NUCLEOTIDE SEQUENCE [LARGE SCALE GENOMIC DNA]</scope>
    <source>
        <strain evidence="4">KACC 11904</strain>
    </source>
</reference>
<keyword evidence="1" id="KW-0812">Transmembrane</keyword>
<dbReference type="EMBL" id="JBHSMJ010000065">
    <property type="protein sequence ID" value="MFC5452876.1"/>
    <property type="molecule type" value="Genomic_DNA"/>
</dbReference>
<accession>A0ABW0KJ10</accession>